<feature type="compositionally biased region" description="Low complexity" evidence="1">
    <location>
        <begin position="24"/>
        <end position="37"/>
    </location>
</feature>
<dbReference type="SUPFAM" id="SSF50090">
    <property type="entry name" value="Electron transport accessory proteins"/>
    <property type="match status" value="1"/>
</dbReference>
<sequence length="163" mass="17615">MDEHGGTAMIPTSNAPHRPPAPGASATANAQDAQNAATHVPDATLAIHASPEMFAHLPDLPRDGDAPVFNAPWEAAAFAMTLALQRQGVFTWAEWAAFLHDAIRDAQAAGDPDLGDTYYRHWLTALERIAATKGCVTHQGLLDRREAWDRAARRTPHGQPIEL</sequence>
<dbReference type="Gene3D" id="1.10.472.20">
    <property type="entry name" value="Nitrile hydratase, beta subunit"/>
    <property type="match status" value="1"/>
</dbReference>
<dbReference type="InterPro" id="IPR008990">
    <property type="entry name" value="Elect_transpt_acc-like_dom_sf"/>
</dbReference>
<dbReference type="EMBL" id="CADIKF010000014">
    <property type="protein sequence ID" value="CAB3755651.1"/>
    <property type="molecule type" value="Genomic_DNA"/>
</dbReference>
<evidence type="ECO:0000313" key="3">
    <source>
        <dbReference type="EMBL" id="CAB3755651.1"/>
    </source>
</evidence>
<dbReference type="NCBIfam" id="TIGR03889">
    <property type="entry name" value="nitrile_acc"/>
    <property type="match status" value="1"/>
</dbReference>
<dbReference type="AlphaFoldDB" id="A0A6J5DQU8"/>
<dbReference type="InterPro" id="IPR042262">
    <property type="entry name" value="CN_hydtase_beta_C"/>
</dbReference>
<proteinExistence type="predicted"/>
<evidence type="ECO:0000256" key="1">
    <source>
        <dbReference type="SAM" id="MobiDB-lite"/>
    </source>
</evidence>
<dbReference type="InterPro" id="IPR023808">
    <property type="entry name" value="Nitrile_Hydratase_acc_put"/>
</dbReference>
<reference evidence="3 4" key="1">
    <citation type="submission" date="2020-04" db="EMBL/GenBank/DDBJ databases">
        <authorList>
            <person name="De Canck E."/>
        </authorList>
    </citation>
    <scope>NUCLEOTIDE SEQUENCE [LARGE SCALE GENOMIC DNA]</scope>
    <source>
        <strain evidence="3 4">LMG 29739</strain>
    </source>
</reference>
<evidence type="ECO:0000313" key="4">
    <source>
        <dbReference type="Proteomes" id="UP000494329"/>
    </source>
</evidence>
<feature type="region of interest" description="Disordered" evidence="1">
    <location>
        <begin position="1"/>
        <end position="37"/>
    </location>
</feature>
<dbReference type="Proteomes" id="UP000494329">
    <property type="component" value="Unassembled WGS sequence"/>
</dbReference>
<keyword evidence="4" id="KW-1185">Reference proteome</keyword>
<organism evidence="3 4">
    <name type="scientific">Paraburkholderia solisilvae</name>
    <dbReference type="NCBI Taxonomy" id="624376"/>
    <lineage>
        <taxon>Bacteria</taxon>
        <taxon>Pseudomonadati</taxon>
        <taxon>Pseudomonadota</taxon>
        <taxon>Betaproteobacteria</taxon>
        <taxon>Burkholderiales</taxon>
        <taxon>Burkholderiaceae</taxon>
        <taxon>Paraburkholderia</taxon>
    </lineage>
</organism>
<name>A0A6J5DQU8_9BURK</name>
<feature type="domain" description="Nitrile hydratase beta subunit-like N-terminal" evidence="2">
    <location>
        <begin position="65"/>
        <end position="148"/>
    </location>
</feature>
<evidence type="ECO:0000259" key="2">
    <source>
        <dbReference type="Pfam" id="PF21006"/>
    </source>
</evidence>
<dbReference type="InterPro" id="IPR049054">
    <property type="entry name" value="CN_hydtase_beta-like_N"/>
</dbReference>
<accession>A0A6J5DQU8</accession>
<gene>
    <name evidence="3" type="ORF">LMG29739_02230</name>
</gene>
<dbReference type="Pfam" id="PF21006">
    <property type="entry name" value="NHase_beta_N"/>
    <property type="match status" value="1"/>
</dbReference>
<protein>
    <recommendedName>
        <fullName evidence="2">Nitrile hydratase beta subunit-like N-terminal domain-containing protein</fullName>
    </recommendedName>
</protein>